<comment type="caution">
    <text evidence="2">The sequence shown here is derived from an EMBL/GenBank/DDBJ whole genome shotgun (WGS) entry which is preliminary data.</text>
</comment>
<sequence length="89" mass="10139">MEHAITTVGEEGNTHQSMPPATTADAEKIRDLEQQRETLLHALYTALPFVEDAIHDPCYKPRHVQEVERHIRGVLESIERAMKVPDARL</sequence>
<proteinExistence type="predicted"/>
<dbReference type="AlphaFoldDB" id="A0A930BUD0"/>
<accession>A0A930BUD0</accession>
<evidence type="ECO:0000256" key="1">
    <source>
        <dbReference type="SAM" id="MobiDB-lite"/>
    </source>
</evidence>
<feature type="region of interest" description="Disordered" evidence="1">
    <location>
        <begin position="1"/>
        <end position="24"/>
    </location>
</feature>
<dbReference type="EMBL" id="JABZMI010000347">
    <property type="protein sequence ID" value="MBF1166085.1"/>
    <property type="molecule type" value="Genomic_DNA"/>
</dbReference>
<protein>
    <submittedName>
        <fullName evidence="2">Uncharacterized protein</fullName>
    </submittedName>
</protein>
<gene>
    <name evidence="2" type="ORF">HXL68_13725</name>
</gene>
<evidence type="ECO:0000313" key="3">
    <source>
        <dbReference type="Proteomes" id="UP000718593"/>
    </source>
</evidence>
<name>A0A930BUD0_9RHOO</name>
<reference evidence="2" key="1">
    <citation type="submission" date="2020-04" db="EMBL/GenBank/DDBJ databases">
        <title>Deep metagenomics examines the oral microbiome during advanced dental caries in children, revealing novel taxa and co-occurrences with host molecules.</title>
        <authorList>
            <person name="Baker J.L."/>
            <person name="Morton J.T."/>
            <person name="Dinis M."/>
            <person name="Alvarez R."/>
            <person name="Tran N.C."/>
            <person name="Knight R."/>
            <person name="Edlund A."/>
        </authorList>
    </citation>
    <scope>NUCLEOTIDE SEQUENCE</scope>
    <source>
        <strain evidence="2">JCVI_32_bin.24</strain>
    </source>
</reference>
<dbReference type="Proteomes" id="UP000718593">
    <property type="component" value="Unassembled WGS sequence"/>
</dbReference>
<evidence type="ECO:0000313" key="2">
    <source>
        <dbReference type="EMBL" id="MBF1166085.1"/>
    </source>
</evidence>
<organism evidence="2 3">
    <name type="scientific">Dechloromonas agitata</name>
    <dbReference type="NCBI Taxonomy" id="73030"/>
    <lineage>
        <taxon>Bacteria</taxon>
        <taxon>Pseudomonadati</taxon>
        <taxon>Pseudomonadota</taxon>
        <taxon>Betaproteobacteria</taxon>
        <taxon>Rhodocyclales</taxon>
        <taxon>Azonexaceae</taxon>
        <taxon>Dechloromonas</taxon>
    </lineage>
</organism>